<dbReference type="KEGG" id="bpm:BURPS1710b_1951"/>
<dbReference type="EnsemblBacteria" id="ABA47500">
    <property type="protein sequence ID" value="ABA47500"/>
    <property type="gene ID" value="BURPS1710b_1951"/>
</dbReference>
<gene>
    <name evidence="2" type="ordered locus">BURPS1710b_1951</name>
</gene>
<protein>
    <submittedName>
        <fullName evidence="2">Uncharacterized protein</fullName>
    </submittedName>
</protein>
<dbReference type="EMBL" id="CP000124">
    <property type="protein sequence ID" value="ABA47500.1"/>
    <property type="molecule type" value="Genomic_DNA"/>
</dbReference>
<feature type="compositionally biased region" description="Basic residues" evidence="1">
    <location>
        <begin position="203"/>
        <end position="212"/>
    </location>
</feature>
<dbReference type="Proteomes" id="UP000002700">
    <property type="component" value="Chromosome I"/>
</dbReference>
<sequence>MPSQTYRSSPSIAFVFLIVMRESSIDRLRGAAGQRQIVNRRRAELHAEQVQQRHDDLIERAQHGAEQVQQHGDHRIEYRADRHRHAEHVERKAVRSRQRLRGARQRVRDHRAHRVRIRRLIVVGVARHAVERERRRARLRHDRRQRDGRLDLQQRRAQHAERRERRGHVAGECLLRGEIRRHVADAQVREARLHAERRAARGGARRAARRLQPRGARRDLQRERQAQIDLDQVLHEAHERRDRQQHAGGRQARRAEIDAHIQPNLRIVRLRAPRARLRVRARLADHDRRRLDDLQLQPRALARELQPRRDVDGRLARRRDFGRDHQRVEHVDLRVGGRLRVGQPEREHAGRARLAAEPECPAAEMRAGDRLQRGDARLQIRVHDLRARQRGQHQLRVLSGRHLRREQLVDGQHVRGRHQVADLDLRRRERLIRQRAQTQVRAEQRIEHIVHEAALQARERRADRELVDVGRLRGRRRAHRARWAEEEIRHALRGRHLHRVERRRGRVEVARPRVALRIPAPARERERVAARRRIEAVRARVRGGRRVRLRALIVHSLRAGERGHVGDPLQVAPHEEHVADVDRAERGDGDQHPDRRDDRERAALARDRPAPAGGRAALGAAAG</sequence>
<feature type="compositionally biased region" description="Basic and acidic residues" evidence="1">
    <location>
        <begin position="573"/>
        <end position="609"/>
    </location>
</feature>
<feature type="region of interest" description="Disordered" evidence="1">
    <location>
        <begin position="563"/>
        <end position="623"/>
    </location>
</feature>
<proteinExistence type="predicted"/>
<dbReference type="HOGENOM" id="CLU_438489_0_0_4"/>
<reference evidence="2 3" key="1">
    <citation type="submission" date="2005-09" db="EMBL/GenBank/DDBJ databases">
        <authorList>
            <person name="Woods D.E."/>
            <person name="Nierman W.C."/>
        </authorList>
    </citation>
    <scope>NUCLEOTIDE SEQUENCE [LARGE SCALE GENOMIC DNA]</scope>
    <source>
        <strain evidence="2 3">1710b</strain>
    </source>
</reference>
<feature type="compositionally biased region" description="Basic and acidic residues" evidence="1">
    <location>
        <begin position="144"/>
        <end position="165"/>
    </location>
</feature>
<evidence type="ECO:0000256" key="1">
    <source>
        <dbReference type="SAM" id="MobiDB-lite"/>
    </source>
</evidence>
<feature type="region of interest" description="Disordered" evidence="1">
    <location>
        <begin position="136"/>
        <end position="165"/>
    </location>
</feature>
<accession>Q3JSV3</accession>
<evidence type="ECO:0000313" key="2">
    <source>
        <dbReference type="EMBL" id="ABA47500.1"/>
    </source>
</evidence>
<feature type="compositionally biased region" description="Low complexity" evidence="1">
    <location>
        <begin position="610"/>
        <end position="623"/>
    </location>
</feature>
<organism evidence="2 3">
    <name type="scientific">Burkholderia pseudomallei (strain 1710b)</name>
    <dbReference type="NCBI Taxonomy" id="320372"/>
    <lineage>
        <taxon>Bacteria</taxon>
        <taxon>Pseudomonadati</taxon>
        <taxon>Pseudomonadota</taxon>
        <taxon>Betaproteobacteria</taxon>
        <taxon>Burkholderiales</taxon>
        <taxon>Burkholderiaceae</taxon>
        <taxon>Burkholderia</taxon>
        <taxon>pseudomallei group</taxon>
    </lineage>
</organism>
<name>Q3JSV3_BURP1</name>
<dbReference type="AlphaFoldDB" id="Q3JSV3"/>
<evidence type="ECO:0000313" key="3">
    <source>
        <dbReference type="Proteomes" id="UP000002700"/>
    </source>
</evidence>
<feature type="region of interest" description="Disordered" evidence="1">
    <location>
        <begin position="195"/>
        <end position="223"/>
    </location>
</feature>